<evidence type="ECO:0000313" key="2">
    <source>
        <dbReference type="EMBL" id="KUN63190.1"/>
    </source>
</evidence>
<protein>
    <submittedName>
        <fullName evidence="2">Uncharacterized protein</fullName>
    </submittedName>
</protein>
<reference evidence="2 3" key="1">
    <citation type="submission" date="2015-10" db="EMBL/GenBank/DDBJ databases">
        <title>Draft genome sequence of Streptomyces griseorubiginosus DSM 40469, type strain for the species Streptomyces griseorubiginosus.</title>
        <authorList>
            <person name="Ruckert C."/>
            <person name="Winkler A."/>
            <person name="Kalinowski J."/>
            <person name="Kampfer P."/>
            <person name="Glaeser S."/>
        </authorList>
    </citation>
    <scope>NUCLEOTIDE SEQUENCE [LARGE SCALE GENOMIC DNA]</scope>
    <source>
        <strain evidence="2 3">DSM 40469</strain>
    </source>
</reference>
<keyword evidence="3" id="KW-1185">Reference proteome</keyword>
<organism evidence="2 3">
    <name type="scientific">Streptomyces griseorubiginosus</name>
    <dbReference type="NCBI Taxonomy" id="67304"/>
    <lineage>
        <taxon>Bacteria</taxon>
        <taxon>Bacillati</taxon>
        <taxon>Actinomycetota</taxon>
        <taxon>Actinomycetes</taxon>
        <taxon>Kitasatosporales</taxon>
        <taxon>Streptomycetaceae</taxon>
        <taxon>Streptomyces</taxon>
    </lineage>
</organism>
<gene>
    <name evidence="2" type="ORF">AQJ54_29940</name>
</gene>
<dbReference type="AlphaFoldDB" id="A0A101RWU5"/>
<dbReference type="EMBL" id="LMWV01000023">
    <property type="protein sequence ID" value="KUN63190.1"/>
    <property type="molecule type" value="Genomic_DNA"/>
</dbReference>
<proteinExistence type="predicted"/>
<dbReference type="Proteomes" id="UP000054375">
    <property type="component" value="Unassembled WGS sequence"/>
</dbReference>
<sequence length="125" mass="12516">MCRSPPGSTGSTVRANRVFSVLAGGSLRWASWAASTSPLRASATTHDSADTSGTRGAPECGRAWVPDWYSRAGDTAGVRGLPGAPGPEPVCAAAVAGASASSPVMHSAQAGTANREVNPIVIPQS</sequence>
<evidence type="ECO:0000313" key="3">
    <source>
        <dbReference type="Proteomes" id="UP000054375"/>
    </source>
</evidence>
<name>A0A101RWU5_9ACTN</name>
<comment type="caution">
    <text evidence="2">The sequence shown here is derived from an EMBL/GenBank/DDBJ whole genome shotgun (WGS) entry which is preliminary data.</text>
</comment>
<feature type="region of interest" description="Disordered" evidence="1">
    <location>
        <begin position="106"/>
        <end position="125"/>
    </location>
</feature>
<feature type="compositionally biased region" description="Polar residues" evidence="1">
    <location>
        <begin position="36"/>
        <end position="54"/>
    </location>
</feature>
<feature type="region of interest" description="Disordered" evidence="1">
    <location>
        <begin position="36"/>
        <end position="61"/>
    </location>
</feature>
<evidence type="ECO:0000256" key="1">
    <source>
        <dbReference type="SAM" id="MobiDB-lite"/>
    </source>
</evidence>
<accession>A0A101RWU5</accession>